<dbReference type="OrthoDB" id="9802516at2"/>
<dbReference type="CDD" id="cd20736">
    <property type="entry name" value="PoNe_Nuclease"/>
    <property type="match status" value="1"/>
</dbReference>
<gene>
    <name evidence="11" type="ORF">B5F32_07700</name>
    <name evidence="12" type="ORF">DW782_09985</name>
    <name evidence="4" type="ORF">ERS852380_01382</name>
    <name evidence="3" type="ORF">ERS852429_01681</name>
    <name evidence="5" type="ORF">ERS852560_01143</name>
    <name evidence="13" type="ORF">FSA05_13860</name>
    <name evidence="9" type="ORF">GKD54_09325</name>
    <name evidence="7" type="ORF">GKD58_10075</name>
    <name evidence="6" type="ORF">GKD59_05895</name>
    <name evidence="8" type="ORF">GKD67_06830</name>
    <name evidence="10" type="ORF">GKD70_04430</name>
</gene>
<dbReference type="PANTHER" id="PTHR34039:SF1">
    <property type="entry name" value="UPF0102 PROTEIN YRAN"/>
    <property type="match status" value="1"/>
</dbReference>
<dbReference type="Proteomes" id="UP000463337">
    <property type="component" value="Unassembled WGS sequence"/>
</dbReference>
<keyword evidence="6" id="KW-0540">Nuclease</keyword>
<dbReference type="EMBL" id="NFJX01000005">
    <property type="protein sequence ID" value="OUP20055.1"/>
    <property type="molecule type" value="Genomic_DNA"/>
</dbReference>
<evidence type="ECO:0000313" key="7">
    <source>
        <dbReference type="EMBL" id="MRY84596.1"/>
    </source>
</evidence>
<evidence type="ECO:0000313" key="8">
    <source>
        <dbReference type="EMBL" id="MRY92942.1"/>
    </source>
</evidence>
<evidence type="ECO:0000313" key="18">
    <source>
        <dbReference type="Proteomes" id="UP000284660"/>
    </source>
</evidence>
<dbReference type="Gene3D" id="3.40.1350.10">
    <property type="match status" value="1"/>
</dbReference>
<dbReference type="InterPro" id="IPR003509">
    <property type="entry name" value="UPF0102_YraN-like"/>
</dbReference>
<dbReference type="SUPFAM" id="SSF52980">
    <property type="entry name" value="Restriction endonuclease-like"/>
    <property type="match status" value="1"/>
</dbReference>
<dbReference type="GO" id="GO:0004519">
    <property type="term" value="F:endonuclease activity"/>
    <property type="evidence" value="ECO:0007669"/>
    <property type="project" value="UniProtKB-KW"/>
</dbReference>
<evidence type="ECO:0000313" key="22">
    <source>
        <dbReference type="Proteomes" id="UP000461276"/>
    </source>
</evidence>
<reference evidence="17" key="2">
    <citation type="submission" date="2017-04" db="EMBL/GenBank/DDBJ databases">
        <title>Function of individual gut microbiota members based on whole genome sequencing of pure cultures obtained from chicken caecum.</title>
        <authorList>
            <person name="Medvecky M."/>
            <person name="Cejkova D."/>
            <person name="Polansky O."/>
            <person name="Karasova D."/>
            <person name="Kubasova T."/>
            <person name="Cizek A."/>
            <person name="Rychlik I."/>
        </authorList>
    </citation>
    <scope>NUCLEOTIDE SEQUENCE [LARGE SCALE GENOMIC DNA]</scope>
    <source>
        <strain evidence="17">An199</strain>
    </source>
</reference>
<accession>A0A174SRK2</accession>
<dbReference type="Proteomes" id="UP000195950">
    <property type="component" value="Unassembled WGS sequence"/>
</dbReference>
<dbReference type="Proteomes" id="UP000461276">
    <property type="component" value="Unassembled WGS sequence"/>
</dbReference>
<evidence type="ECO:0000313" key="24">
    <source>
        <dbReference type="Proteomes" id="UP000471216"/>
    </source>
</evidence>
<evidence type="ECO:0000313" key="13">
    <source>
        <dbReference type="EMBL" id="TWV60757.1"/>
    </source>
</evidence>
<dbReference type="Proteomes" id="UP000095332">
    <property type="component" value="Unassembled WGS sequence"/>
</dbReference>
<evidence type="ECO:0000313" key="20">
    <source>
        <dbReference type="Proteomes" id="UP000441609"/>
    </source>
</evidence>
<dbReference type="InterPro" id="IPR011335">
    <property type="entry name" value="Restrct_endonuc-II-like"/>
</dbReference>
<evidence type="ECO:0000313" key="5">
    <source>
        <dbReference type="EMBL" id="CUP98507.1"/>
    </source>
</evidence>
<evidence type="ECO:0000313" key="17">
    <source>
        <dbReference type="Proteomes" id="UP000195950"/>
    </source>
</evidence>
<reference evidence="14 15" key="1">
    <citation type="submission" date="2015-09" db="EMBL/GenBank/DDBJ databases">
        <authorList>
            <consortium name="Pathogen Informatics"/>
        </authorList>
    </citation>
    <scope>NUCLEOTIDE SEQUENCE [LARGE SCALE GENOMIC DNA]</scope>
    <source>
        <strain evidence="4 15">2789STDY5608822</strain>
        <strain evidence="3 16">2789STDY5608872</strain>
        <strain evidence="5 14">2789STDY5834948</strain>
    </source>
</reference>
<evidence type="ECO:0000313" key="10">
    <source>
        <dbReference type="EMBL" id="MSB72543.1"/>
    </source>
</evidence>
<dbReference type="Proteomes" id="UP000284660">
    <property type="component" value="Unassembled WGS sequence"/>
</dbReference>
<dbReference type="EMBL" id="CYXP01000003">
    <property type="protein sequence ID" value="CUN04441.1"/>
    <property type="molecule type" value="Genomic_DNA"/>
</dbReference>
<dbReference type="EMBL" id="CYYK01000004">
    <property type="protein sequence ID" value="CUN99510.1"/>
    <property type="molecule type" value="Genomic_DNA"/>
</dbReference>
<evidence type="ECO:0000256" key="1">
    <source>
        <dbReference type="ARBA" id="ARBA00006738"/>
    </source>
</evidence>
<reference evidence="13 19" key="6">
    <citation type="submission" date="2019-07" db="EMBL/GenBank/DDBJ databases">
        <title>Genome sequencing of Parabacteroides distasonis iSURF_7.</title>
        <authorList>
            <person name="Degefu H.N."/>
            <person name="Ruoff K.L."/>
            <person name="Price C.E."/>
            <person name="Valls R.A."/>
            <person name="O'Toole G.A."/>
        </authorList>
    </citation>
    <scope>NUCLEOTIDE SEQUENCE [LARGE SCALE GENOMIC DNA]</scope>
    <source>
        <strain evidence="13 19">CFPLTA003_1B</strain>
    </source>
</reference>
<dbReference type="GO" id="GO:0003676">
    <property type="term" value="F:nucleic acid binding"/>
    <property type="evidence" value="ECO:0007669"/>
    <property type="project" value="InterPro"/>
</dbReference>
<evidence type="ECO:0000313" key="6">
    <source>
        <dbReference type="EMBL" id="MRY57449.1"/>
    </source>
</evidence>
<dbReference type="EMBL" id="QSJN01000005">
    <property type="protein sequence ID" value="RHD74998.1"/>
    <property type="molecule type" value="Genomic_DNA"/>
</dbReference>
<dbReference type="EMBL" id="VOHW01000008">
    <property type="protein sequence ID" value="TWV60757.1"/>
    <property type="molecule type" value="Genomic_DNA"/>
</dbReference>
<reference evidence="20 21" key="5">
    <citation type="journal article" date="2019" name="Nat. Med.">
        <title>A library of human gut bacterial isolates paired with longitudinal multiomics data enables mechanistic microbiome research.</title>
        <authorList>
            <person name="Poyet M."/>
            <person name="Groussin M."/>
            <person name="Gibbons S.M."/>
            <person name="Avila-Pacheco J."/>
            <person name="Jiang X."/>
            <person name="Kearney S.M."/>
            <person name="Perrotta A.R."/>
            <person name="Berdy B."/>
            <person name="Zhao S."/>
            <person name="Lieberman T.D."/>
            <person name="Swanson P.K."/>
            <person name="Smith M."/>
            <person name="Roesemann S."/>
            <person name="Alexander J.E."/>
            <person name="Rich S.A."/>
            <person name="Livny J."/>
            <person name="Vlamakis H."/>
            <person name="Clish C."/>
            <person name="Bullock K."/>
            <person name="Deik A."/>
            <person name="Scott J."/>
            <person name="Pierce K.A."/>
            <person name="Xavier R.J."/>
            <person name="Alm E.J."/>
        </authorList>
    </citation>
    <scope>NUCLEOTIDE SEQUENCE [LARGE SCALE GENOMIC DNA]</scope>
    <source>
        <strain evidence="9 24">BIOML-A10</strain>
        <strain evidence="7 21">BIOML-A11</strain>
        <strain evidence="10 20">BIOML-A20</strain>
        <strain evidence="6 23">BIOML-A41</strain>
        <strain evidence="8 22">BIOML-A9</strain>
    </source>
</reference>
<evidence type="ECO:0000313" key="14">
    <source>
        <dbReference type="Proteomes" id="UP000095332"/>
    </source>
</evidence>
<reference evidence="11" key="3">
    <citation type="journal article" date="2018" name="BMC Genomics">
        <title>Whole genome sequencing and function prediction of 133 gut anaerobes isolated from chicken caecum in pure cultures.</title>
        <authorList>
            <person name="Medvecky M."/>
            <person name="Cejkova D."/>
            <person name="Polansky O."/>
            <person name="Karasova D."/>
            <person name="Kubasova T."/>
            <person name="Cizek A."/>
            <person name="Rychlik I."/>
        </authorList>
    </citation>
    <scope>NUCLEOTIDE SEQUENCE</scope>
    <source>
        <strain evidence="11">An199</strain>
    </source>
</reference>
<name>A0A174SRK2_PARDI</name>
<evidence type="ECO:0000313" key="12">
    <source>
        <dbReference type="EMBL" id="RHD74998.1"/>
    </source>
</evidence>
<dbReference type="EMBL" id="WKLT01000004">
    <property type="protein sequence ID" value="MRY57449.1"/>
    <property type="molecule type" value="Genomic_DNA"/>
</dbReference>
<dbReference type="Proteomes" id="UP000095455">
    <property type="component" value="Unassembled WGS sequence"/>
</dbReference>
<organism evidence="5 14">
    <name type="scientific">Parabacteroides distasonis</name>
    <dbReference type="NCBI Taxonomy" id="823"/>
    <lineage>
        <taxon>Bacteria</taxon>
        <taxon>Pseudomonadati</taxon>
        <taxon>Bacteroidota</taxon>
        <taxon>Bacteroidia</taxon>
        <taxon>Bacteroidales</taxon>
        <taxon>Tannerellaceae</taxon>
        <taxon>Parabacteroides</taxon>
    </lineage>
</organism>
<dbReference type="InterPro" id="IPR011856">
    <property type="entry name" value="tRNA_endonuc-like_dom_sf"/>
</dbReference>
<dbReference type="Proteomes" id="UP000471216">
    <property type="component" value="Unassembled WGS sequence"/>
</dbReference>
<sequence length="130" mass="15164">MAIFVQINAMARQNDMGREGESEARAYLVKHGYNVLHTNWHWHHYELDIIAVKEDELIVVEVKTRSEDFLLSPEDAVDTKKIRRIVAAADAYVRYFNIDLPVRFDIVTLIKKETGFLIDHIEDAFYAPCR</sequence>
<dbReference type="Proteomes" id="UP000095591">
    <property type="component" value="Unassembled WGS sequence"/>
</dbReference>
<dbReference type="EMBL" id="WKMO01000003">
    <property type="protein sequence ID" value="MSB72543.1"/>
    <property type="molecule type" value="Genomic_DNA"/>
</dbReference>
<evidence type="ECO:0000313" key="9">
    <source>
        <dbReference type="EMBL" id="MRZ06416.1"/>
    </source>
</evidence>
<dbReference type="EMBL" id="WKMW01000008">
    <property type="protein sequence ID" value="MRY84596.1"/>
    <property type="molecule type" value="Genomic_DNA"/>
</dbReference>
<evidence type="ECO:0000313" key="19">
    <source>
        <dbReference type="Proteomes" id="UP000315827"/>
    </source>
</evidence>
<dbReference type="Proteomes" id="UP000315827">
    <property type="component" value="Unassembled WGS sequence"/>
</dbReference>
<evidence type="ECO:0000313" key="23">
    <source>
        <dbReference type="Proteomes" id="UP000463337"/>
    </source>
</evidence>
<dbReference type="EMBL" id="WKMX01000008">
    <property type="protein sequence ID" value="MRZ06416.1"/>
    <property type="molecule type" value="Genomic_DNA"/>
</dbReference>
<dbReference type="AlphaFoldDB" id="A0A174SRK2"/>
<dbReference type="EMBL" id="WKMY01000003">
    <property type="protein sequence ID" value="MRY92942.1"/>
    <property type="molecule type" value="Genomic_DNA"/>
</dbReference>
<dbReference type="PANTHER" id="PTHR34039">
    <property type="entry name" value="UPF0102 PROTEIN YRAN"/>
    <property type="match status" value="1"/>
</dbReference>
<dbReference type="EMBL" id="CZBM01000003">
    <property type="protein sequence ID" value="CUP98507.1"/>
    <property type="molecule type" value="Genomic_DNA"/>
</dbReference>
<evidence type="ECO:0000313" key="3">
    <source>
        <dbReference type="EMBL" id="CUN04441.1"/>
    </source>
</evidence>
<evidence type="ECO:0000313" key="21">
    <source>
        <dbReference type="Proteomes" id="UP000450599"/>
    </source>
</evidence>
<evidence type="ECO:0000313" key="15">
    <source>
        <dbReference type="Proteomes" id="UP000095455"/>
    </source>
</evidence>
<dbReference type="Proteomes" id="UP000441609">
    <property type="component" value="Unassembled WGS sequence"/>
</dbReference>
<reference evidence="12 18" key="4">
    <citation type="submission" date="2018-08" db="EMBL/GenBank/DDBJ databases">
        <title>A genome reference for cultivated species of the human gut microbiota.</title>
        <authorList>
            <person name="Zou Y."/>
            <person name="Xue W."/>
            <person name="Luo G."/>
        </authorList>
    </citation>
    <scope>NUCLEOTIDE SEQUENCE [LARGE SCALE GENOMIC DNA]</scope>
    <source>
        <strain evidence="12 18">AM30-4</strain>
    </source>
</reference>
<comment type="similarity">
    <text evidence="1 2">Belongs to the UPF0102 family.</text>
</comment>
<evidence type="ECO:0000256" key="2">
    <source>
        <dbReference type="HAMAP-Rule" id="MF_00048"/>
    </source>
</evidence>
<dbReference type="OMA" id="KILECNF"/>
<dbReference type="HAMAP" id="MF_00048">
    <property type="entry name" value="UPF0102"/>
    <property type="match status" value="1"/>
</dbReference>
<evidence type="ECO:0000313" key="4">
    <source>
        <dbReference type="EMBL" id="CUN99510.1"/>
    </source>
</evidence>
<evidence type="ECO:0000313" key="11">
    <source>
        <dbReference type="EMBL" id="OUP20055.1"/>
    </source>
</evidence>
<dbReference type="Pfam" id="PF02021">
    <property type="entry name" value="UPF0102"/>
    <property type="match status" value="1"/>
</dbReference>
<dbReference type="Proteomes" id="UP000450599">
    <property type="component" value="Unassembled WGS sequence"/>
</dbReference>
<proteinExistence type="inferred from homology"/>
<evidence type="ECO:0000313" key="16">
    <source>
        <dbReference type="Proteomes" id="UP000095591"/>
    </source>
</evidence>
<keyword evidence="6" id="KW-0378">Hydrolase</keyword>
<protein>
    <recommendedName>
        <fullName evidence="2">UPF0102 protein B5F32_07700</fullName>
    </recommendedName>
</protein>
<keyword evidence="6" id="KW-0255">Endonuclease</keyword>